<feature type="transmembrane region" description="Helical" evidence="3">
    <location>
        <begin position="25"/>
        <end position="48"/>
    </location>
</feature>
<keyword evidence="6" id="KW-1185">Reference proteome</keyword>
<feature type="compositionally biased region" description="Low complexity" evidence="2">
    <location>
        <begin position="252"/>
        <end position="279"/>
    </location>
</feature>
<dbReference type="SMART" id="SM00184">
    <property type="entry name" value="RING"/>
    <property type="match status" value="1"/>
</dbReference>
<evidence type="ECO:0000256" key="2">
    <source>
        <dbReference type="SAM" id="MobiDB-lite"/>
    </source>
</evidence>
<keyword evidence="1" id="KW-0863">Zinc-finger</keyword>
<gene>
    <name evidence="5" type="ORF">AMSG_01775</name>
</gene>
<dbReference type="OMA" id="MNEKPNT"/>
<dbReference type="OrthoDB" id="8062037at2759"/>
<dbReference type="InterPro" id="IPR001841">
    <property type="entry name" value="Znf_RING"/>
</dbReference>
<dbReference type="GO" id="GO:0008270">
    <property type="term" value="F:zinc ion binding"/>
    <property type="evidence" value="ECO:0007669"/>
    <property type="project" value="UniProtKB-KW"/>
</dbReference>
<name>A0A0L0DTY5_THETB</name>
<accession>A0A0L0DTY5</accession>
<dbReference type="PANTHER" id="PTHR47035">
    <property type="entry name" value="OS11G0150450 PROTEIN"/>
    <property type="match status" value="1"/>
</dbReference>
<evidence type="ECO:0000313" key="6">
    <source>
        <dbReference type="Proteomes" id="UP000054408"/>
    </source>
</evidence>
<dbReference type="RefSeq" id="XP_013761289.1">
    <property type="nucleotide sequence ID" value="XM_013905835.1"/>
</dbReference>
<proteinExistence type="predicted"/>
<feature type="transmembrane region" description="Helical" evidence="3">
    <location>
        <begin position="115"/>
        <end position="142"/>
    </location>
</feature>
<evidence type="ECO:0000256" key="3">
    <source>
        <dbReference type="SAM" id="Phobius"/>
    </source>
</evidence>
<dbReference type="EMBL" id="GL349439">
    <property type="protein sequence ID" value="KNC55511.1"/>
    <property type="molecule type" value="Genomic_DNA"/>
</dbReference>
<evidence type="ECO:0000313" key="5">
    <source>
        <dbReference type="EMBL" id="KNC55511.1"/>
    </source>
</evidence>
<dbReference type="InterPro" id="IPR013083">
    <property type="entry name" value="Znf_RING/FYVE/PHD"/>
</dbReference>
<evidence type="ECO:0000259" key="4">
    <source>
        <dbReference type="PROSITE" id="PS50089"/>
    </source>
</evidence>
<protein>
    <recommendedName>
        <fullName evidence="4">RING-type domain-containing protein</fullName>
    </recommendedName>
</protein>
<feature type="domain" description="RING-type" evidence="4">
    <location>
        <begin position="203"/>
        <end position="246"/>
    </location>
</feature>
<sequence>MIALSVAVADGTGKACDVPLIRWAVAQLVLAVLFVLNTTAMQVALHLFPIERVDEGETDEPDTASMRLLSASYSFGRMLNLVFVVLFFIQLAWVIRASSCHTTAPVMYRVAYVTLFIHGSFLGLLVLAWCCGMGILTVYVMLQPDAQFGYGPDAAPRLDPRTGTMMGWLGGSRVKVTSPAIVDALAVERYTEGMFDDPEDAQCVICLCEYEPHDELIRLATCVHHFHAPCIREWLTKSSRRCPLCNQPVEDSAASSSSSSSSSNLTASSVSSSSSGPSALLRPARRTSLP</sequence>
<organism evidence="5 6">
    <name type="scientific">Thecamonas trahens ATCC 50062</name>
    <dbReference type="NCBI Taxonomy" id="461836"/>
    <lineage>
        <taxon>Eukaryota</taxon>
        <taxon>Apusozoa</taxon>
        <taxon>Apusomonadida</taxon>
        <taxon>Apusomonadidae</taxon>
        <taxon>Thecamonas</taxon>
    </lineage>
</organism>
<dbReference type="Proteomes" id="UP000054408">
    <property type="component" value="Unassembled WGS sequence"/>
</dbReference>
<keyword evidence="3" id="KW-0472">Membrane</keyword>
<dbReference type="eggNOG" id="KOG0800">
    <property type="taxonomic scope" value="Eukaryota"/>
</dbReference>
<dbReference type="SUPFAM" id="SSF57850">
    <property type="entry name" value="RING/U-box"/>
    <property type="match status" value="1"/>
</dbReference>
<keyword evidence="1" id="KW-0479">Metal-binding</keyword>
<keyword evidence="3" id="KW-1133">Transmembrane helix</keyword>
<feature type="region of interest" description="Disordered" evidence="2">
    <location>
        <begin position="248"/>
        <end position="290"/>
    </location>
</feature>
<dbReference type="PANTHER" id="PTHR47035:SF4">
    <property type="entry name" value="OS02G0676500 PROTEIN"/>
    <property type="match status" value="1"/>
</dbReference>
<evidence type="ECO:0000256" key="1">
    <source>
        <dbReference type="PROSITE-ProRule" id="PRU00175"/>
    </source>
</evidence>
<dbReference type="InterPro" id="IPR053070">
    <property type="entry name" value="RING-type_E3_ubiquitin-ligase"/>
</dbReference>
<keyword evidence="1" id="KW-0862">Zinc</keyword>
<keyword evidence="3" id="KW-0812">Transmembrane</keyword>
<dbReference type="PROSITE" id="PS50089">
    <property type="entry name" value="ZF_RING_2"/>
    <property type="match status" value="1"/>
</dbReference>
<reference evidence="5 6" key="1">
    <citation type="submission" date="2010-05" db="EMBL/GenBank/DDBJ databases">
        <title>The Genome Sequence of Thecamonas trahens ATCC 50062.</title>
        <authorList>
            <consortium name="The Broad Institute Genome Sequencing Platform"/>
            <person name="Russ C."/>
            <person name="Cuomo C."/>
            <person name="Shea T."/>
            <person name="Young S.K."/>
            <person name="Zeng Q."/>
            <person name="Koehrsen M."/>
            <person name="Haas B."/>
            <person name="Borodovsky M."/>
            <person name="Guigo R."/>
            <person name="Alvarado L."/>
            <person name="Berlin A."/>
            <person name="Bochicchio J."/>
            <person name="Borenstein D."/>
            <person name="Chapman S."/>
            <person name="Chen Z."/>
            <person name="Freedman E."/>
            <person name="Gellesch M."/>
            <person name="Goldberg J."/>
            <person name="Griggs A."/>
            <person name="Gujja S."/>
            <person name="Heilman E."/>
            <person name="Heiman D."/>
            <person name="Hepburn T."/>
            <person name="Howarth C."/>
            <person name="Jen D."/>
            <person name="Larson L."/>
            <person name="Mehta T."/>
            <person name="Park D."/>
            <person name="Pearson M."/>
            <person name="Roberts A."/>
            <person name="Saif S."/>
            <person name="Shenoy N."/>
            <person name="Sisk P."/>
            <person name="Stolte C."/>
            <person name="Sykes S."/>
            <person name="Thomson T."/>
            <person name="Walk T."/>
            <person name="White J."/>
            <person name="Yandava C."/>
            <person name="Burger G."/>
            <person name="Gray M.W."/>
            <person name="Holland P.W.H."/>
            <person name="King N."/>
            <person name="Lang F.B.F."/>
            <person name="Roger A.J."/>
            <person name="Ruiz-Trillo I."/>
            <person name="Lander E."/>
            <person name="Nusbaum C."/>
        </authorList>
    </citation>
    <scope>NUCLEOTIDE SEQUENCE [LARGE SCALE GENOMIC DNA]</scope>
    <source>
        <strain evidence="5 6">ATCC 50062</strain>
    </source>
</reference>
<dbReference type="Pfam" id="PF13639">
    <property type="entry name" value="zf-RING_2"/>
    <property type="match status" value="1"/>
</dbReference>
<dbReference type="Gene3D" id="3.30.40.10">
    <property type="entry name" value="Zinc/RING finger domain, C3HC4 (zinc finger)"/>
    <property type="match status" value="1"/>
</dbReference>
<dbReference type="GeneID" id="25561507"/>
<dbReference type="STRING" id="461836.A0A0L0DTY5"/>
<dbReference type="AlphaFoldDB" id="A0A0L0DTY5"/>
<feature type="transmembrane region" description="Helical" evidence="3">
    <location>
        <begin position="75"/>
        <end position="95"/>
    </location>
</feature>